<dbReference type="InterPro" id="IPR050213">
    <property type="entry name" value="GST_superfamily"/>
</dbReference>
<dbReference type="SFLD" id="SFLDG00363">
    <property type="entry name" value="AMPS_(cytGST):_Alpha-__Mu-__Pi"/>
    <property type="match status" value="1"/>
</dbReference>
<evidence type="ECO:0000256" key="5">
    <source>
        <dbReference type="ARBA" id="ARBA00047960"/>
    </source>
</evidence>
<dbReference type="OrthoDB" id="414243at2759"/>
<dbReference type="CDD" id="cd03192">
    <property type="entry name" value="GST_C_Sigma_like"/>
    <property type="match status" value="1"/>
</dbReference>
<sequence length="269" mass="31154">MSNTLRKWTHIVPNEISCVVLFQLLFNEDNVIGNRLGHKLFVHFFLLDWILQTDLHCSNMPVYKLRYFNNPRRGRAELARLILHQAGVEFEDIRFPHSEWPAIKPSTPFGQVPVLEVDGQVLAQSNTIARYLARKYGLAGKNDWEQALADMYADNINDLLNAAVPPFMEKDPVKQKEMYEKFMAETIANHVVLIEKQLKKNNTGYLVGNDLTWADLAYYAYFSDFLEVKFGSAFLKDAPLLKALIDRVKALPNIKKWTEFRNSKYPEEN</sequence>
<dbReference type="InterPro" id="IPR036282">
    <property type="entry name" value="Glutathione-S-Trfase_C_sf"/>
</dbReference>
<dbReference type="PANTHER" id="PTHR11571:SF224">
    <property type="entry name" value="HEMATOPOIETIC PROSTAGLANDIN D SYNTHASE"/>
    <property type="match status" value="1"/>
</dbReference>
<comment type="catalytic activity">
    <reaction evidence="5">
        <text>RX + glutathione = an S-substituted glutathione + a halide anion + H(+)</text>
        <dbReference type="Rhea" id="RHEA:16437"/>
        <dbReference type="ChEBI" id="CHEBI:15378"/>
        <dbReference type="ChEBI" id="CHEBI:16042"/>
        <dbReference type="ChEBI" id="CHEBI:17792"/>
        <dbReference type="ChEBI" id="CHEBI:57925"/>
        <dbReference type="ChEBI" id="CHEBI:90779"/>
        <dbReference type="EC" id="2.5.1.18"/>
    </reaction>
</comment>
<name>A0A0P5AG89_9CRUS</name>
<dbReference type="InterPro" id="IPR040079">
    <property type="entry name" value="Glutathione_S-Trfase"/>
</dbReference>
<dbReference type="InterPro" id="IPR004045">
    <property type="entry name" value="Glutathione_S-Trfase_N"/>
</dbReference>
<dbReference type="CDD" id="cd03039">
    <property type="entry name" value="GST_N_Sigma_like"/>
    <property type="match status" value="1"/>
</dbReference>
<organism evidence="6">
    <name type="scientific">Daphnia magna</name>
    <dbReference type="NCBI Taxonomy" id="35525"/>
    <lineage>
        <taxon>Eukaryota</taxon>
        <taxon>Metazoa</taxon>
        <taxon>Ecdysozoa</taxon>
        <taxon>Arthropoda</taxon>
        <taxon>Crustacea</taxon>
        <taxon>Branchiopoda</taxon>
        <taxon>Diplostraca</taxon>
        <taxon>Cladocera</taxon>
        <taxon>Anomopoda</taxon>
        <taxon>Daphniidae</taxon>
        <taxon>Daphnia</taxon>
    </lineage>
</organism>
<dbReference type="PROSITE" id="PS50404">
    <property type="entry name" value="GST_NTER"/>
    <property type="match status" value="1"/>
</dbReference>
<reference evidence="6" key="1">
    <citation type="submission" date="2015-10" db="EMBL/GenBank/DDBJ databases">
        <title>Daphnia magna gene sets from two clonal populations assembled and annotated with EvidentialGene.</title>
        <authorList>
            <person name="Gilbert D."/>
            <person name="Podicheti R."/>
            <person name="Orsini L."/>
            <person name="Colbourne J."/>
            <person name="Pfrender M."/>
        </authorList>
    </citation>
    <scope>NUCLEOTIDE SEQUENCE</scope>
</reference>
<dbReference type="Pfam" id="PF14497">
    <property type="entry name" value="GST_C_3"/>
    <property type="match status" value="1"/>
</dbReference>
<dbReference type="GO" id="GO:0006749">
    <property type="term" value="P:glutathione metabolic process"/>
    <property type="evidence" value="ECO:0007669"/>
    <property type="project" value="TreeGrafter"/>
</dbReference>
<dbReference type="Pfam" id="PF02798">
    <property type="entry name" value="GST_N"/>
    <property type="match status" value="1"/>
</dbReference>
<dbReference type="Gene3D" id="1.20.1050.10">
    <property type="match status" value="1"/>
</dbReference>
<comment type="similarity">
    <text evidence="4">Belongs to the GST superfamily. Sigma family.</text>
</comment>
<dbReference type="FunFam" id="1.20.1050.10:FF:000030">
    <property type="entry name" value="Glutathione S-transferase S1"/>
    <property type="match status" value="1"/>
</dbReference>
<dbReference type="PROSITE" id="PS50405">
    <property type="entry name" value="GST_CTER"/>
    <property type="match status" value="1"/>
</dbReference>
<evidence type="ECO:0000256" key="4">
    <source>
        <dbReference type="ARBA" id="ARBA00038317"/>
    </source>
</evidence>
<evidence type="ECO:0000256" key="2">
    <source>
        <dbReference type="ARBA" id="ARBA00012452"/>
    </source>
</evidence>
<protein>
    <recommendedName>
        <fullName evidence="2">glutathione transferase</fullName>
        <ecNumber evidence="2">2.5.1.18</ecNumber>
    </recommendedName>
</protein>
<dbReference type="AlphaFoldDB" id="A0A0P5AG89"/>
<keyword evidence="3 6" id="KW-0808">Transferase</keyword>
<dbReference type="GO" id="GO:0004602">
    <property type="term" value="F:glutathione peroxidase activity"/>
    <property type="evidence" value="ECO:0007669"/>
    <property type="project" value="UniProtKB-ARBA"/>
</dbReference>
<evidence type="ECO:0000256" key="3">
    <source>
        <dbReference type="ARBA" id="ARBA00022679"/>
    </source>
</evidence>
<reference evidence="6" key="2">
    <citation type="submission" date="2015-10" db="EMBL/GenBank/DDBJ databases">
        <authorList>
            <person name="Gilbert D.G."/>
        </authorList>
    </citation>
    <scope>NUCLEOTIDE SEQUENCE</scope>
</reference>
<dbReference type="SUPFAM" id="SSF47616">
    <property type="entry name" value="GST C-terminal domain-like"/>
    <property type="match status" value="1"/>
</dbReference>
<dbReference type="FunFam" id="3.40.30.10:FF:000035">
    <property type="entry name" value="hematopoietic prostaglandin D synthase"/>
    <property type="match status" value="1"/>
</dbReference>
<dbReference type="EMBL" id="GDIP01204493">
    <property type="protein sequence ID" value="JAJ18909.1"/>
    <property type="molecule type" value="Transcribed_RNA"/>
</dbReference>
<dbReference type="InterPro" id="IPR010987">
    <property type="entry name" value="Glutathione-S-Trfase_C-like"/>
</dbReference>
<accession>A0A0P5AG89</accession>
<dbReference type="SUPFAM" id="SSF52833">
    <property type="entry name" value="Thioredoxin-like"/>
    <property type="match status" value="1"/>
</dbReference>
<dbReference type="GO" id="GO:0004364">
    <property type="term" value="F:glutathione transferase activity"/>
    <property type="evidence" value="ECO:0007669"/>
    <property type="project" value="UniProtKB-EC"/>
</dbReference>
<dbReference type="Gene3D" id="3.40.30.10">
    <property type="entry name" value="Glutaredoxin"/>
    <property type="match status" value="1"/>
</dbReference>
<dbReference type="InterPro" id="IPR003080">
    <property type="entry name" value="GST_alpha"/>
</dbReference>
<dbReference type="EC" id="2.5.1.18" evidence="2"/>
<dbReference type="SFLD" id="SFLDG01205">
    <property type="entry name" value="AMPS.1"/>
    <property type="match status" value="1"/>
</dbReference>
<dbReference type="SFLD" id="SFLDS00019">
    <property type="entry name" value="Glutathione_Transferase_(cytos"/>
    <property type="match status" value="1"/>
</dbReference>
<dbReference type="InterPro" id="IPR036249">
    <property type="entry name" value="Thioredoxin-like_sf"/>
</dbReference>
<evidence type="ECO:0000256" key="1">
    <source>
        <dbReference type="ARBA" id="ARBA00011055"/>
    </source>
</evidence>
<dbReference type="InterPro" id="IPR004046">
    <property type="entry name" value="GST_C"/>
</dbReference>
<dbReference type="PANTHER" id="PTHR11571">
    <property type="entry name" value="GLUTATHIONE S-TRANSFERASE"/>
    <property type="match status" value="1"/>
</dbReference>
<dbReference type="PRINTS" id="PR01266">
    <property type="entry name" value="GSTRNSFRASEA"/>
</dbReference>
<proteinExistence type="inferred from homology"/>
<evidence type="ECO:0000313" key="6">
    <source>
        <dbReference type="EMBL" id="JAJ18909.1"/>
    </source>
</evidence>
<comment type="similarity">
    <text evidence="1">Belongs to the GST superfamily. Alpha family.</text>
</comment>